<dbReference type="Proteomes" id="UP000184188">
    <property type="component" value="Unassembled WGS sequence"/>
</dbReference>
<evidence type="ECO:0000256" key="2">
    <source>
        <dbReference type="ARBA" id="ARBA00022692"/>
    </source>
</evidence>
<keyword evidence="3 5" id="KW-1133">Transmembrane helix</keyword>
<feature type="transmembrane region" description="Helical" evidence="5">
    <location>
        <begin position="235"/>
        <end position="256"/>
    </location>
</feature>
<feature type="transmembrane region" description="Helical" evidence="5">
    <location>
        <begin position="401"/>
        <end position="422"/>
    </location>
</feature>
<dbReference type="AlphaFoldDB" id="A0A1L9SVP4"/>
<keyword evidence="4 5" id="KW-0472">Membrane</keyword>
<sequence length="524" mass="56218">MPPYPAGIKLFSIGIGLVLAVICSNLDRSILSVAIPKITSEFNSLDDMAWYGSAYLLTSCCSQLMFGKLYAAYKIQWIFLGALGVFELGSILCAAAPNSNCLIIGRAIAGLGATGISTGALLIISHSMPVHQRPKYTAMIGACVGITIVIAPFLGGIFTDKLSWRWCFWINLPLGGLTFITIFFLVQLPNPPKKQTTGWRGLLDIIDIQGTALLLPSTVCLLLALQWGGTDYAWNSWRCILLFCVFGFCGLIWCYVQVREGDKATVPMRLLRMRSILAAMVFGFALFGVMFLQSYYMSIWFQAVKGVSAYRAGVYSLASTGAMTVAFPVTGILTSKTGYYVPGMIAGSILNIIASGLMTRYGVHTSTGYWIAGSILSGLGFGFGGQQCMMVPQTILEGEDIALGTAVIMFAETISGTIFLAVGESIFENKLVSELRDHAPTVDPSIVIANGASGLRAAMGEIYGVQVVEEILVSYADALQPIWIITVALGALSLVGAVCTEWVSVKKGKDSRVAVEMDAIKSEA</sequence>
<feature type="transmembrane region" description="Helical" evidence="5">
    <location>
        <begin position="136"/>
        <end position="158"/>
    </location>
</feature>
<dbReference type="GO" id="GO:0005886">
    <property type="term" value="C:plasma membrane"/>
    <property type="evidence" value="ECO:0007669"/>
    <property type="project" value="TreeGrafter"/>
</dbReference>
<evidence type="ECO:0000259" key="6">
    <source>
        <dbReference type="PROSITE" id="PS50850"/>
    </source>
</evidence>
<feature type="transmembrane region" description="Helical" evidence="5">
    <location>
        <begin position="103"/>
        <end position="124"/>
    </location>
</feature>
<comment type="subcellular location">
    <subcellularLocation>
        <location evidence="1">Membrane</location>
        <topology evidence="1">Multi-pass membrane protein</topology>
    </subcellularLocation>
</comment>
<organism evidence="7 8">
    <name type="scientific">Penicilliopsis zonata CBS 506.65</name>
    <dbReference type="NCBI Taxonomy" id="1073090"/>
    <lineage>
        <taxon>Eukaryota</taxon>
        <taxon>Fungi</taxon>
        <taxon>Dikarya</taxon>
        <taxon>Ascomycota</taxon>
        <taxon>Pezizomycotina</taxon>
        <taxon>Eurotiomycetes</taxon>
        <taxon>Eurotiomycetidae</taxon>
        <taxon>Eurotiales</taxon>
        <taxon>Aspergillaceae</taxon>
        <taxon>Penicilliopsis</taxon>
    </lineage>
</organism>
<reference evidence="8" key="1">
    <citation type="journal article" date="2017" name="Genome Biol.">
        <title>Comparative genomics reveals high biological diversity and specific adaptations in the industrially and medically important fungal genus Aspergillus.</title>
        <authorList>
            <person name="de Vries R.P."/>
            <person name="Riley R."/>
            <person name="Wiebenga A."/>
            <person name="Aguilar-Osorio G."/>
            <person name="Amillis S."/>
            <person name="Uchima C.A."/>
            <person name="Anderluh G."/>
            <person name="Asadollahi M."/>
            <person name="Askin M."/>
            <person name="Barry K."/>
            <person name="Battaglia E."/>
            <person name="Bayram O."/>
            <person name="Benocci T."/>
            <person name="Braus-Stromeyer S.A."/>
            <person name="Caldana C."/>
            <person name="Canovas D."/>
            <person name="Cerqueira G.C."/>
            <person name="Chen F."/>
            <person name="Chen W."/>
            <person name="Choi C."/>
            <person name="Clum A."/>
            <person name="Dos Santos R.A."/>
            <person name="Damasio A.R."/>
            <person name="Diallinas G."/>
            <person name="Emri T."/>
            <person name="Fekete E."/>
            <person name="Flipphi M."/>
            <person name="Freyberg S."/>
            <person name="Gallo A."/>
            <person name="Gournas C."/>
            <person name="Habgood R."/>
            <person name="Hainaut M."/>
            <person name="Harispe M.L."/>
            <person name="Henrissat B."/>
            <person name="Hilden K.S."/>
            <person name="Hope R."/>
            <person name="Hossain A."/>
            <person name="Karabika E."/>
            <person name="Karaffa L."/>
            <person name="Karanyi Z."/>
            <person name="Krasevec N."/>
            <person name="Kuo A."/>
            <person name="Kusch H."/>
            <person name="LaButti K."/>
            <person name="Lagendijk E.L."/>
            <person name="Lapidus A."/>
            <person name="Levasseur A."/>
            <person name="Lindquist E."/>
            <person name="Lipzen A."/>
            <person name="Logrieco A.F."/>
            <person name="MacCabe A."/>
            <person name="Maekelae M.R."/>
            <person name="Malavazi I."/>
            <person name="Melin P."/>
            <person name="Meyer V."/>
            <person name="Mielnichuk N."/>
            <person name="Miskei M."/>
            <person name="Molnar A.P."/>
            <person name="Mule G."/>
            <person name="Ngan C.Y."/>
            <person name="Orejas M."/>
            <person name="Orosz E."/>
            <person name="Ouedraogo J.P."/>
            <person name="Overkamp K.M."/>
            <person name="Park H.-S."/>
            <person name="Perrone G."/>
            <person name="Piumi F."/>
            <person name="Punt P.J."/>
            <person name="Ram A.F."/>
            <person name="Ramon A."/>
            <person name="Rauscher S."/>
            <person name="Record E."/>
            <person name="Riano-Pachon D.M."/>
            <person name="Robert V."/>
            <person name="Roehrig J."/>
            <person name="Ruller R."/>
            <person name="Salamov A."/>
            <person name="Salih N.S."/>
            <person name="Samson R.A."/>
            <person name="Sandor E."/>
            <person name="Sanguinetti M."/>
            <person name="Schuetze T."/>
            <person name="Sepcic K."/>
            <person name="Shelest E."/>
            <person name="Sherlock G."/>
            <person name="Sophianopoulou V."/>
            <person name="Squina F.M."/>
            <person name="Sun H."/>
            <person name="Susca A."/>
            <person name="Todd R.B."/>
            <person name="Tsang A."/>
            <person name="Unkles S.E."/>
            <person name="van de Wiele N."/>
            <person name="van Rossen-Uffink D."/>
            <person name="Oliveira J.V."/>
            <person name="Vesth T.C."/>
            <person name="Visser J."/>
            <person name="Yu J.-H."/>
            <person name="Zhou M."/>
            <person name="Andersen M.R."/>
            <person name="Archer D.B."/>
            <person name="Baker S.E."/>
            <person name="Benoit I."/>
            <person name="Brakhage A.A."/>
            <person name="Braus G.H."/>
            <person name="Fischer R."/>
            <person name="Frisvad J.C."/>
            <person name="Goldman G.H."/>
            <person name="Houbraken J."/>
            <person name="Oakley B."/>
            <person name="Pocsi I."/>
            <person name="Scazzocchio C."/>
            <person name="Seiboth B."/>
            <person name="vanKuyk P.A."/>
            <person name="Wortman J."/>
            <person name="Dyer P.S."/>
            <person name="Grigoriev I.V."/>
        </authorList>
    </citation>
    <scope>NUCLEOTIDE SEQUENCE [LARGE SCALE GENOMIC DNA]</scope>
    <source>
        <strain evidence="8">CBS 506.65</strain>
    </source>
</reference>
<proteinExistence type="predicted"/>
<dbReference type="OrthoDB" id="10021397at2759"/>
<dbReference type="GO" id="GO:0022857">
    <property type="term" value="F:transmembrane transporter activity"/>
    <property type="evidence" value="ECO:0007669"/>
    <property type="project" value="InterPro"/>
</dbReference>
<evidence type="ECO:0000256" key="5">
    <source>
        <dbReference type="SAM" id="Phobius"/>
    </source>
</evidence>
<feature type="transmembrane region" description="Helical" evidence="5">
    <location>
        <begin position="339"/>
        <end position="363"/>
    </location>
</feature>
<dbReference type="FunFam" id="1.20.1720.10:FF:000012">
    <property type="entry name" value="MFS toxin efflux pump (AflT)"/>
    <property type="match status" value="1"/>
</dbReference>
<dbReference type="PANTHER" id="PTHR23501">
    <property type="entry name" value="MAJOR FACILITATOR SUPERFAMILY"/>
    <property type="match status" value="1"/>
</dbReference>
<evidence type="ECO:0000313" key="7">
    <source>
        <dbReference type="EMBL" id="OJJ51246.1"/>
    </source>
</evidence>
<dbReference type="Gene3D" id="1.20.1250.20">
    <property type="entry name" value="MFS general substrate transporter like domains"/>
    <property type="match status" value="1"/>
</dbReference>
<dbReference type="Pfam" id="PF07690">
    <property type="entry name" value="MFS_1"/>
    <property type="match status" value="1"/>
</dbReference>
<dbReference type="VEuPathDB" id="FungiDB:ASPZODRAFT_87380"/>
<dbReference type="InterPro" id="IPR020846">
    <property type="entry name" value="MFS_dom"/>
</dbReference>
<dbReference type="SUPFAM" id="SSF103473">
    <property type="entry name" value="MFS general substrate transporter"/>
    <property type="match status" value="1"/>
</dbReference>
<name>A0A1L9SVP4_9EURO</name>
<feature type="domain" description="Major facilitator superfamily (MFS) profile" evidence="6">
    <location>
        <begin position="13"/>
        <end position="508"/>
    </location>
</feature>
<evidence type="ECO:0000256" key="4">
    <source>
        <dbReference type="ARBA" id="ARBA00023136"/>
    </source>
</evidence>
<dbReference type="CDD" id="cd17502">
    <property type="entry name" value="MFS_Azr1_MDR_like"/>
    <property type="match status" value="1"/>
</dbReference>
<feature type="transmembrane region" description="Helical" evidence="5">
    <location>
        <begin position="276"/>
        <end position="296"/>
    </location>
</feature>
<keyword evidence="2 5" id="KW-0812">Transmembrane</keyword>
<dbReference type="RefSeq" id="XP_022585756.1">
    <property type="nucleotide sequence ID" value="XM_022730299.1"/>
</dbReference>
<keyword evidence="8" id="KW-1185">Reference proteome</keyword>
<dbReference type="GeneID" id="34616763"/>
<dbReference type="PANTHER" id="PTHR23501:SF199">
    <property type="entry name" value="MFS EFFLUX TRANSPORTER INPD-RELATED"/>
    <property type="match status" value="1"/>
</dbReference>
<feature type="transmembrane region" description="Helical" evidence="5">
    <location>
        <begin position="210"/>
        <end position="229"/>
    </location>
</feature>
<feature type="transmembrane region" description="Helical" evidence="5">
    <location>
        <begin position="308"/>
        <end position="327"/>
    </location>
</feature>
<feature type="transmembrane region" description="Helical" evidence="5">
    <location>
        <begin position="78"/>
        <end position="97"/>
    </location>
</feature>
<feature type="transmembrane region" description="Helical" evidence="5">
    <location>
        <begin position="369"/>
        <end position="389"/>
    </location>
</feature>
<dbReference type="Gene3D" id="1.20.1720.10">
    <property type="entry name" value="Multidrug resistance protein D"/>
    <property type="match status" value="1"/>
</dbReference>
<feature type="transmembrane region" description="Helical" evidence="5">
    <location>
        <begin position="482"/>
        <end position="503"/>
    </location>
</feature>
<gene>
    <name evidence="7" type="ORF">ASPZODRAFT_87380</name>
</gene>
<evidence type="ECO:0000256" key="3">
    <source>
        <dbReference type="ARBA" id="ARBA00022989"/>
    </source>
</evidence>
<dbReference type="InterPro" id="IPR036259">
    <property type="entry name" value="MFS_trans_sf"/>
</dbReference>
<dbReference type="InterPro" id="IPR011701">
    <property type="entry name" value="MFS"/>
</dbReference>
<dbReference type="PROSITE" id="PS50850">
    <property type="entry name" value="MFS"/>
    <property type="match status" value="1"/>
</dbReference>
<protein>
    <recommendedName>
        <fullName evidence="6">Major facilitator superfamily (MFS) profile domain-containing protein</fullName>
    </recommendedName>
</protein>
<evidence type="ECO:0000256" key="1">
    <source>
        <dbReference type="ARBA" id="ARBA00004141"/>
    </source>
</evidence>
<accession>A0A1L9SVP4</accession>
<dbReference type="EMBL" id="KV878336">
    <property type="protein sequence ID" value="OJJ51246.1"/>
    <property type="molecule type" value="Genomic_DNA"/>
</dbReference>
<evidence type="ECO:0000313" key="8">
    <source>
        <dbReference type="Proteomes" id="UP000184188"/>
    </source>
</evidence>
<feature type="transmembrane region" description="Helical" evidence="5">
    <location>
        <begin position="170"/>
        <end position="189"/>
    </location>
</feature>